<feature type="domain" description="FhaA N-terminal" evidence="1">
    <location>
        <begin position="6"/>
        <end position="117"/>
    </location>
</feature>
<dbReference type="OrthoDB" id="4284589at2"/>
<protein>
    <submittedName>
        <fullName evidence="2">DUF3662 domain-containing protein</fullName>
    </submittedName>
</protein>
<accession>A0A964ULF0</accession>
<sequence length="130" mass="14602">MRFLVEFERSVERWGNALWETLIPPSRKQAEVVAKLRNECDDRALILDRQRTLVPNAFVVQLPPDAHRQLIACSGQLGRQLATQIRRHAAEQGYTFAGPVVVHLTGTPGAGVGRFRIHSRIAPLQRRTGS</sequence>
<dbReference type="Pfam" id="PF12401">
    <property type="entry name" value="FhaA_N"/>
    <property type="match status" value="1"/>
</dbReference>
<reference evidence="2" key="1">
    <citation type="submission" date="2020-01" db="EMBL/GenBank/DDBJ databases">
        <title>Whole-genome analyses of novel actinobacteria.</title>
        <authorList>
            <person name="Sahin N."/>
        </authorList>
    </citation>
    <scope>NUCLEOTIDE SEQUENCE</scope>
    <source>
        <strain evidence="2">YC537</strain>
    </source>
</reference>
<name>A0A964ULF0_9ACTN</name>
<dbReference type="EMBL" id="JAAAHS010000020">
    <property type="protein sequence ID" value="NBE50802.1"/>
    <property type="molecule type" value="Genomic_DNA"/>
</dbReference>
<dbReference type="Proteomes" id="UP000598297">
    <property type="component" value="Unassembled WGS sequence"/>
</dbReference>
<dbReference type="RefSeq" id="WP_161694184.1">
    <property type="nucleotide sequence ID" value="NZ_JAAAHS010000020.1"/>
</dbReference>
<organism evidence="2 3">
    <name type="scientific">Streptomyces boluensis</name>
    <dbReference type="NCBI Taxonomy" id="1775135"/>
    <lineage>
        <taxon>Bacteria</taxon>
        <taxon>Bacillati</taxon>
        <taxon>Actinomycetota</taxon>
        <taxon>Actinomycetes</taxon>
        <taxon>Kitasatosporales</taxon>
        <taxon>Streptomycetaceae</taxon>
        <taxon>Streptomyces</taxon>
    </lineage>
</organism>
<comment type="caution">
    <text evidence="2">The sequence shown here is derived from an EMBL/GenBank/DDBJ whole genome shotgun (WGS) entry which is preliminary data.</text>
</comment>
<proteinExistence type="predicted"/>
<evidence type="ECO:0000259" key="1">
    <source>
        <dbReference type="Pfam" id="PF12401"/>
    </source>
</evidence>
<gene>
    <name evidence="2" type="ORF">GUY60_05040</name>
</gene>
<dbReference type="Gene3D" id="3.30.2320.60">
    <property type="entry name" value="FhaA, phosphopeptide-binding domain (DUF3662)"/>
    <property type="match status" value="1"/>
</dbReference>
<evidence type="ECO:0000313" key="2">
    <source>
        <dbReference type="EMBL" id="NBE50802.1"/>
    </source>
</evidence>
<keyword evidence="3" id="KW-1185">Reference proteome</keyword>
<dbReference type="InterPro" id="IPR042287">
    <property type="entry name" value="FhaA_N_sf"/>
</dbReference>
<evidence type="ECO:0000313" key="3">
    <source>
        <dbReference type="Proteomes" id="UP000598297"/>
    </source>
</evidence>
<dbReference type="InterPro" id="IPR022128">
    <property type="entry name" value="FhaA_N"/>
</dbReference>
<dbReference type="AlphaFoldDB" id="A0A964ULF0"/>